<dbReference type="AlphaFoldDB" id="T1GB01"/>
<evidence type="ECO:0000313" key="3">
    <source>
        <dbReference type="Proteomes" id="UP000015102"/>
    </source>
</evidence>
<keyword evidence="3" id="KW-1185">Reference proteome</keyword>
<reference evidence="3" key="1">
    <citation type="submission" date="2013-02" db="EMBL/GenBank/DDBJ databases">
        <authorList>
            <person name="Hughes D."/>
        </authorList>
    </citation>
    <scope>NUCLEOTIDE SEQUENCE</scope>
    <source>
        <strain>Durham</strain>
        <strain evidence="3">NC isolate 2 -- Noor lab</strain>
    </source>
</reference>
<name>T1GB01_MEGSC</name>
<dbReference type="HOGENOM" id="CLU_2500476_0_0_1"/>
<evidence type="ECO:0000313" key="2">
    <source>
        <dbReference type="EnsemblMetazoa" id="MESCA000420-PA"/>
    </source>
</evidence>
<keyword evidence="1" id="KW-0812">Transmembrane</keyword>
<sequence>MIRFLEDKYQYIHHRGLLVMASLLHLFLFIYFLFQFNSNQTKSDASTSVDSKFPGGQVLVYPSSRIASDGFFTPNWGTNFIGFHEI</sequence>
<protein>
    <submittedName>
        <fullName evidence="2">Uncharacterized protein</fullName>
    </submittedName>
</protein>
<keyword evidence="1" id="KW-1133">Transmembrane helix</keyword>
<proteinExistence type="predicted"/>
<dbReference type="EnsemblMetazoa" id="MESCA000420-RA">
    <property type="protein sequence ID" value="MESCA000420-PA"/>
    <property type="gene ID" value="MESCA000420"/>
</dbReference>
<dbReference type="Proteomes" id="UP000015102">
    <property type="component" value="Unassembled WGS sequence"/>
</dbReference>
<evidence type="ECO:0000256" key="1">
    <source>
        <dbReference type="SAM" id="Phobius"/>
    </source>
</evidence>
<reference evidence="2" key="2">
    <citation type="submission" date="2015-06" db="UniProtKB">
        <authorList>
            <consortium name="EnsemblMetazoa"/>
        </authorList>
    </citation>
    <scope>IDENTIFICATION</scope>
</reference>
<feature type="transmembrane region" description="Helical" evidence="1">
    <location>
        <begin position="12"/>
        <end position="34"/>
    </location>
</feature>
<accession>T1GB01</accession>
<dbReference type="EMBL" id="CAQQ02050394">
    <property type="status" value="NOT_ANNOTATED_CDS"/>
    <property type="molecule type" value="Genomic_DNA"/>
</dbReference>
<organism evidence="2 3">
    <name type="scientific">Megaselia scalaris</name>
    <name type="common">Humpbacked fly</name>
    <name type="synonym">Phora scalaris</name>
    <dbReference type="NCBI Taxonomy" id="36166"/>
    <lineage>
        <taxon>Eukaryota</taxon>
        <taxon>Metazoa</taxon>
        <taxon>Ecdysozoa</taxon>
        <taxon>Arthropoda</taxon>
        <taxon>Hexapoda</taxon>
        <taxon>Insecta</taxon>
        <taxon>Pterygota</taxon>
        <taxon>Neoptera</taxon>
        <taxon>Endopterygota</taxon>
        <taxon>Diptera</taxon>
        <taxon>Brachycera</taxon>
        <taxon>Muscomorpha</taxon>
        <taxon>Platypezoidea</taxon>
        <taxon>Phoridae</taxon>
        <taxon>Megaseliini</taxon>
        <taxon>Megaselia</taxon>
    </lineage>
</organism>
<keyword evidence="1" id="KW-0472">Membrane</keyword>